<dbReference type="EMBL" id="DS985242">
    <property type="protein sequence ID" value="EDV28119.1"/>
    <property type="molecule type" value="Genomic_DNA"/>
</dbReference>
<dbReference type="Proteomes" id="UP000009022">
    <property type="component" value="Unassembled WGS sequence"/>
</dbReference>
<protein>
    <recommendedName>
        <fullName evidence="3">FCP1 homology domain-containing protein</fullName>
    </recommendedName>
</protein>
<proteinExistence type="predicted"/>
<dbReference type="OMA" id="CEADHII"/>
<keyword evidence="2" id="KW-1185">Reference proteome</keyword>
<dbReference type="InterPro" id="IPR036412">
    <property type="entry name" value="HAD-like_sf"/>
</dbReference>
<dbReference type="AlphaFoldDB" id="B3RP29"/>
<dbReference type="InParanoid" id="B3RP29"/>
<dbReference type="Gene3D" id="3.40.50.1000">
    <property type="entry name" value="HAD superfamily/HAD-like"/>
    <property type="match status" value="1"/>
</dbReference>
<dbReference type="eggNOG" id="ENOG502S6KY">
    <property type="taxonomic scope" value="Eukaryota"/>
</dbReference>
<name>B3RP29_TRIAD</name>
<dbReference type="CTD" id="6751168"/>
<accession>B3RP29</accession>
<evidence type="ECO:0008006" key="3">
    <source>
        <dbReference type="Google" id="ProtNLM"/>
    </source>
</evidence>
<dbReference type="SUPFAM" id="SSF56784">
    <property type="entry name" value="HAD-like"/>
    <property type="match status" value="1"/>
</dbReference>
<organism evidence="1 2">
    <name type="scientific">Trichoplax adhaerens</name>
    <name type="common">Trichoplax reptans</name>
    <dbReference type="NCBI Taxonomy" id="10228"/>
    <lineage>
        <taxon>Eukaryota</taxon>
        <taxon>Metazoa</taxon>
        <taxon>Placozoa</taxon>
        <taxon>Uniplacotomia</taxon>
        <taxon>Trichoplacea</taxon>
        <taxon>Trichoplacidae</taxon>
        <taxon>Trichoplax</taxon>
    </lineage>
</organism>
<sequence length="181" mass="20434">MPSDRYAKMIKTLQRKLGIKLLAIDFDKTLVDIHTGGLWLRETSDLVHHVRPGVRSLIASALTANLRVCIVTFSSQVTLISNVLKASLPPECEADHIIIRGCSGDWDNDIDFNRCGKQYHLQSVMQELKEKHHMELTFEQVMLIDDDGDNVDYARRNGCKTLLFVDDGSLKALKSPKKLKS</sequence>
<dbReference type="OrthoDB" id="10054414at2759"/>
<dbReference type="GeneID" id="6751168"/>
<reference evidence="1 2" key="1">
    <citation type="journal article" date="2008" name="Nature">
        <title>The Trichoplax genome and the nature of placozoans.</title>
        <authorList>
            <person name="Srivastava M."/>
            <person name="Begovic E."/>
            <person name="Chapman J."/>
            <person name="Putnam N.H."/>
            <person name="Hellsten U."/>
            <person name="Kawashima T."/>
            <person name="Kuo A."/>
            <person name="Mitros T."/>
            <person name="Salamov A."/>
            <person name="Carpenter M.L."/>
            <person name="Signorovitch A.Y."/>
            <person name="Moreno M.A."/>
            <person name="Kamm K."/>
            <person name="Grimwood J."/>
            <person name="Schmutz J."/>
            <person name="Shapiro H."/>
            <person name="Grigoriev I.V."/>
            <person name="Buss L.W."/>
            <person name="Schierwater B."/>
            <person name="Dellaporta S.L."/>
            <person name="Rokhsar D.S."/>
        </authorList>
    </citation>
    <scope>NUCLEOTIDE SEQUENCE [LARGE SCALE GENOMIC DNA]</scope>
    <source>
        <strain evidence="1 2">Grell-BS-1999</strain>
    </source>
</reference>
<dbReference type="HOGENOM" id="CLU_128413_0_0_1"/>
<dbReference type="InterPro" id="IPR023214">
    <property type="entry name" value="HAD_sf"/>
</dbReference>
<dbReference type="KEGG" id="tad:TRIADDRAFT_53383"/>
<evidence type="ECO:0000313" key="1">
    <source>
        <dbReference type="EMBL" id="EDV28119.1"/>
    </source>
</evidence>
<gene>
    <name evidence="1" type="ORF">TRIADDRAFT_53383</name>
</gene>
<evidence type="ECO:0000313" key="2">
    <source>
        <dbReference type="Proteomes" id="UP000009022"/>
    </source>
</evidence>
<dbReference type="RefSeq" id="XP_002109953.1">
    <property type="nucleotide sequence ID" value="XM_002109917.1"/>
</dbReference>